<name>A0A1Y2N7W5_PSEAH</name>
<evidence type="ECO:0000313" key="1">
    <source>
        <dbReference type="EMBL" id="OSY43560.1"/>
    </source>
</evidence>
<dbReference type="RefSeq" id="WP_085910835.1">
    <property type="nucleotide sequence ID" value="NZ_AP018920.1"/>
</dbReference>
<dbReference type="AlphaFoldDB" id="A0A1Y2N7W5"/>
<reference evidence="1 2" key="1">
    <citation type="submission" date="2016-09" db="EMBL/GenBank/DDBJ databases">
        <title>Pseudonocardia autotrophica DSM535, a candidate organism with high potential of specific P450 cytochromes.</title>
        <authorList>
            <person name="Grumaz C."/>
            <person name="Vainshtein Y."/>
            <person name="Kirstahler P."/>
            <person name="Sohn K."/>
        </authorList>
    </citation>
    <scope>NUCLEOTIDE SEQUENCE [LARGE SCALE GENOMIC DNA]</scope>
    <source>
        <strain evidence="1 2">DSM 535</strain>
    </source>
</reference>
<dbReference type="EMBL" id="MIGB01000002">
    <property type="protein sequence ID" value="OSY43560.1"/>
    <property type="molecule type" value="Genomic_DNA"/>
</dbReference>
<sequence>MTPEEFDAVYGTPPGTARSWVRAGVVSATPTEHELIAAYCLRPSTIARLDGDPDELRSTWAAEVRASLAAAEVPCQQTTADPAPTAAA</sequence>
<comment type="caution">
    <text evidence="1">The sequence shown here is derived from an EMBL/GenBank/DDBJ whole genome shotgun (WGS) entry which is preliminary data.</text>
</comment>
<organism evidence="1 2">
    <name type="scientific">Pseudonocardia autotrophica</name>
    <name type="common">Amycolata autotrophica</name>
    <name type="synonym">Nocardia autotrophica</name>
    <dbReference type="NCBI Taxonomy" id="2074"/>
    <lineage>
        <taxon>Bacteria</taxon>
        <taxon>Bacillati</taxon>
        <taxon>Actinomycetota</taxon>
        <taxon>Actinomycetes</taxon>
        <taxon>Pseudonocardiales</taxon>
        <taxon>Pseudonocardiaceae</taxon>
        <taxon>Pseudonocardia</taxon>
    </lineage>
</organism>
<gene>
    <name evidence="1" type="ORF">BG845_00503</name>
</gene>
<keyword evidence="2" id="KW-1185">Reference proteome</keyword>
<dbReference type="STRING" id="2074.BG845_00503"/>
<proteinExistence type="predicted"/>
<accession>A0A1Y2N7W5</accession>
<protein>
    <submittedName>
        <fullName evidence="1">Uncharacterized protein</fullName>
    </submittedName>
</protein>
<evidence type="ECO:0000313" key="2">
    <source>
        <dbReference type="Proteomes" id="UP000194360"/>
    </source>
</evidence>
<dbReference type="Proteomes" id="UP000194360">
    <property type="component" value="Unassembled WGS sequence"/>
</dbReference>